<keyword evidence="2" id="KW-1185">Reference proteome</keyword>
<evidence type="ECO:0008006" key="3">
    <source>
        <dbReference type="Google" id="ProtNLM"/>
    </source>
</evidence>
<evidence type="ECO:0000313" key="2">
    <source>
        <dbReference type="Proteomes" id="UP000481033"/>
    </source>
</evidence>
<comment type="caution">
    <text evidence="1">The sequence shown here is derived from an EMBL/GenBank/DDBJ whole genome shotgun (WGS) entry which is preliminary data.</text>
</comment>
<name>A0A6M0RIW2_9CYAN</name>
<reference evidence="1 2" key="1">
    <citation type="journal article" date="2020" name="Microb. Ecol.">
        <title>Ecogenomics of the Marine Benthic Filamentous Cyanobacterium Adonisia.</title>
        <authorList>
            <person name="Walter J.M."/>
            <person name="Coutinho F.H."/>
            <person name="Leomil L."/>
            <person name="Hargreaves P.I."/>
            <person name="Campeao M.E."/>
            <person name="Vieira V.V."/>
            <person name="Silva B.S."/>
            <person name="Fistarol G.O."/>
            <person name="Salomon P.S."/>
            <person name="Sawabe T."/>
            <person name="Mino S."/>
            <person name="Hosokawa M."/>
            <person name="Miyashita H."/>
            <person name="Maruyama F."/>
            <person name="van Verk M.C."/>
            <person name="Dutilh B.E."/>
            <person name="Thompson C.C."/>
            <person name="Thompson F.L."/>
        </authorList>
    </citation>
    <scope>NUCLEOTIDE SEQUENCE [LARGE SCALE GENOMIC DNA]</scope>
    <source>
        <strain evidence="1 2">CCMR0081</strain>
    </source>
</reference>
<organism evidence="1 2">
    <name type="scientific">Adonisia turfae CCMR0081</name>
    <dbReference type="NCBI Taxonomy" id="2292702"/>
    <lineage>
        <taxon>Bacteria</taxon>
        <taxon>Bacillati</taxon>
        <taxon>Cyanobacteriota</taxon>
        <taxon>Adonisia</taxon>
        <taxon>Adonisia turfae</taxon>
    </lineage>
</organism>
<dbReference type="RefSeq" id="WP_163697513.1">
    <property type="nucleotide sequence ID" value="NZ_QXHD01000004.1"/>
</dbReference>
<protein>
    <recommendedName>
        <fullName evidence="3">Type I restriction enzyme R protein N-terminal domain-containing protein</fullName>
    </recommendedName>
</protein>
<dbReference type="EMBL" id="QXHD01000004">
    <property type="protein sequence ID" value="NEZ55601.1"/>
    <property type="molecule type" value="Genomic_DNA"/>
</dbReference>
<gene>
    <name evidence="1" type="ORF">DXZ20_07950</name>
</gene>
<sequence length="201" mass="22709">MPKLLDKDASYTFRSYFELPYDTDEVLAEFGYSYTQKRLSLPKTDKTLSGLDQLKTQIEETLPYVQLTSESAKREVLVAPVLTRVATLCHQVLRFEYSLKVSNWLQGNLDYLIRAQHQVIVVEAKRDDLTRGFTQLAVEMIALAMVDDAPSTIYGAVTMGNLWIFGVLDQQKKLITQDIGGYQVPDDVEDLVRVLVGILVG</sequence>
<evidence type="ECO:0000313" key="1">
    <source>
        <dbReference type="EMBL" id="NEZ55601.1"/>
    </source>
</evidence>
<dbReference type="AlphaFoldDB" id="A0A6M0RIW2"/>
<dbReference type="Proteomes" id="UP000481033">
    <property type="component" value="Unassembled WGS sequence"/>
</dbReference>
<accession>A0A6M0RIW2</accession>
<proteinExistence type="predicted"/>